<proteinExistence type="inferred from homology"/>
<dbReference type="OrthoDB" id="5290530at2"/>
<dbReference type="RefSeq" id="WP_006002987.1">
    <property type="nucleotide sequence ID" value="NZ_BAET01000006.1"/>
</dbReference>
<evidence type="ECO:0000256" key="3">
    <source>
        <dbReference type="ARBA" id="ARBA00022296"/>
    </source>
</evidence>
<keyword evidence="5" id="KW-0233">DNA recombination</keyword>
<dbReference type="NCBIfam" id="NF001464">
    <property type="entry name" value="PRK00321.1-5"/>
    <property type="match status" value="1"/>
</dbReference>
<accession>H5T8G6</accession>
<name>H5T8G6_9ALTE</name>
<evidence type="ECO:0000256" key="5">
    <source>
        <dbReference type="ARBA" id="ARBA00023172"/>
    </source>
</evidence>
<dbReference type="Proteomes" id="UP000053586">
    <property type="component" value="Unassembled WGS sequence"/>
</dbReference>
<keyword evidence="7" id="KW-1185">Reference proteome</keyword>
<dbReference type="PANTHER" id="PTHR38103:SF1">
    <property type="entry name" value="RECOMBINATION-ASSOCIATED PROTEIN RDGC"/>
    <property type="match status" value="1"/>
</dbReference>
<dbReference type="GO" id="GO:0043590">
    <property type="term" value="C:bacterial nucleoid"/>
    <property type="evidence" value="ECO:0007669"/>
    <property type="project" value="TreeGrafter"/>
</dbReference>
<dbReference type="GO" id="GO:0003690">
    <property type="term" value="F:double-stranded DNA binding"/>
    <property type="evidence" value="ECO:0007669"/>
    <property type="project" value="TreeGrafter"/>
</dbReference>
<gene>
    <name evidence="6" type="primary">rdgC</name>
    <name evidence="6" type="ORF">GPUN_0460</name>
</gene>
<dbReference type="PANTHER" id="PTHR38103">
    <property type="entry name" value="RECOMBINATION-ASSOCIATED PROTEIN RDGC"/>
    <property type="match status" value="1"/>
</dbReference>
<sequence length="301" mass="33904">MWFKNLKVYRFTSKFAFDEEQLQAMLESMPFRPCSSQDIESKGWISPIPKAENLYHKANQDFLFSLKREQKLLPASVINSELIQKVGEVETETGSPMPKKAQKDLKEEITQRLLPRAFSKFGVTNAFVSIDQQIVVVDASSDNNAEAVLSCLRKCIGSLPVVPFSKTQQQEVLTDWLIKDVPAGFEILNEAEFQSTAEDGGTIRCKNQDLDAQEVLNHVQAGKMVHKLAISFQEKLTCIIAEDLSVKRLKFTDIVLEQNEDIEKENVALKIDADFMLFSSEVKAFIAELDTVFSLSEGDAI</sequence>
<dbReference type="eggNOG" id="COG2974">
    <property type="taxonomic scope" value="Bacteria"/>
</dbReference>
<comment type="caution">
    <text evidence="6">The sequence shown here is derived from an EMBL/GenBank/DDBJ whole genome shotgun (WGS) entry which is preliminary data.</text>
</comment>
<evidence type="ECO:0000256" key="1">
    <source>
        <dbReference type="ARBA" id="ARBA00004453"/>
    </source>
</evidence>
<dbReference type="GO" id="GO:0000018">
    <property type="term" value="P:regulation of DNA recombination"/>
    <property type="evidence" value="ECO:0007669"/>
    <property type="project" value="TreeGrafter"/>
</dbReference>
<protein>
    <recommendedName>
        <fullName evidence="3">Recombination-associated protein RdgC</fullName>
    </recommendedName>
</protein>
<comment type="similarity">
    <text evidence="2">Belongs to the RdgC family.</text>
</comment>
<dbReference type="NCBIfam" id="NF001462">
    <property type="entry name" value="PRK00321.1-3"/>
    <property type="match status" value="1"/>
</dbReference>
<dbReference type="STRING" id="56804.BAE46_11180"/>
<dbReference type="InterPro" id="IPR007476">
    <property type="entry name" value="RdgC"/>
</dbReference>
<organism evidence="6 7">
    <name type="scientific">Glaciecola punicea ACAM 611</name>
    <dbReference type="NCBI Taxonomy" id="1121923"/>
    <lineage>
        <taxon>Bacteria</taxon>
        <taxon>Pseudomonadati</taxon>
        <taxon>Pseudomonadota</taxon>
        <taxon>Gammaproteobacteria</taxon>
        <taxon>Alteromonadales</taxon>
        <taxon>Alteromonadaceae</taxon>
        <taxon>Glaciecola</taxon>
    </lineage>
</organism>
<evidence type="ECO:0000256" key="4">
    <source>
        <dbReference type="ARBA" id="ARBA00022490"/>
    </source>
</evidence>
<comment type="subcellular location">
    <subcellularLocation>
        <location evidence="1">Cytoplasm</location>
        <location evidence="1">Nucleoid</location>
    </subcellularLocation>
</comment>
<keyword evidence="4" id="KW-0963">Cytoplasm</keyword>
<dbReference type="GO" id="GO:0006310">
    <property type="term" value="P:DNA recombination"/>
    <property type="evidence" value="ECO:0007669"/>
    <property type="project" value="UniProtKB-KW"/>
</dbReference>
<dbReference type="AlphaFoldDB" id="H5T8G6"/>
<reference evidence="6 7" key="1">
    <citation type="journal article" date="2012" name="J. Bacteriol.">
        <title>Genome sequence of proteorhodopsin-containing sea ice bacterium Glaciecola punicea ACAM 611T.</title>
        <authorList>
            <person name="Qin Q.-L."/>
            <person name="Xie B.-B."/>
            <person name="Shu Y.-L."/>
            <person name="Rong J.-C."/>
            <person name="Zhao D.-L."/>
            <person name="Zhang X.-Y."/>
            <person name="Chen X.-L."/>
            <person name="Zhou B.-C."/>
            <person name="Zhanga Y.-Z."/>
        </authorList>
    </citation>
    <scope>NUCLEOTIDE SEQUENCE [LARGE SCALE GENOMIC DNA]</scope>
    <source>
        <strain evidence="6 7">ACAM 611</strain>
    </source>
</reference>
<dbReference type="Pfam" id="PF04381">
    <property type="entry name" value="RdgC"/>
    <property type="match status" value="1"/>
</dbReference>
<evidence type="ECO:0000313" key="7">
    <source>
        <dbReference type="Proteomes" id="UP000053586"/>
    </source>
</evidence>
<reference evidence="6 7" key="2">
    <citation type="journal article" date="2017" name="Antonie Van Leeuwenhoek">
        <title>Rhizobium rhizosphaerae sp. nov., a novel species isolated from rice rhizosphere.</title>
        <authorList>
            <person name="Zhao J.J."/>
            <person name="Zhang J."/>
            <person name="Zhang R.J."/>
            <person name="Zhang C.W."/>
            <person name="Yin H.Q."/>
            <person name="Zhang X.X."/>
        </authorList>
    </citation>
    <scope>NUCLEOTIDE SEQUENCE [LARGE SCALE GENOMIC DNA]</scope>
    <source>
        <strain evidence="6 7">ACAM 611</strain>
    </source>
</reference>
<evidence type="ECO:0000313" key="6">
    <source>
        <dbReference type="EMBL" id="GAB54607.1"/>
    </source>
</evidence>
<evidence type="ECO:0000256" key="2">
    <source>
        <dbReference type="ARBA" id="ARBA00008657"/>
    </source>
</evidence>
<dbReference type="EMBL" id="BAET01000006">
    <property type="protein sequence ID" value="GAB54607.1"/>
    <property type="molecule type" value="Genomic_DNA"/>
</dbReference>